<dbReference type="Proteomes" id="UP000887560">
    <property type="component" value="Unplaced"/>
</dbReference>
<name>A0A915P1B5_9BILA</name>
<evidence type="ECO:0000313" key="3">
    <source>
        <dbReference type="Proteomes" id="UP000887560"/>
    </source>
</evidence>
<dbReference type="InterPro" id="IPR025898">
    <property type="entry name" value="Tc3_transposase_DNA-bd_dom"/>
</dbReference>
<dbReference type="GO" id="GO:0003677">
    <property type="term" value="F:DNA binding"/>
    <property type="evidence" value="ECO:0007669"/>
    <property type="project" value="InterPro"/>
</dbReference>
<dbReference type="InterPro" id="IPR036388">
    <property type="entry name" value="WH-like_DNA-bd_sf"/>
</dbReference>
<comment type="subcellular location">
    <subcellularLocation>
        <location evidence="1">Nucleus</location>
    </subcellularLocation>
</comment>
<evidence type="ECO:0000259" key="2">
    <source>
        <dbReference type="Pfam" id="PF11427"/>
    </source>
</evidence>
<dbReference type="Gene3D" id="1.10.10.10">
    <property type="entry name" value="Winged helix-like DNA-binding domain superfamily/Winged helix DNA-binding domain"/>
    <property type="match status" value="1"/>
</dbReference>
<evidence type="ECO:0000313" key="4">
    <source>
        <dbReference type="WBParaSite" id="scf7180000423249.g10507"/>
    </source>
</evidence>
<reference evidence="4" key="1">
    <citation type="submission" date="2022-11" db="UniProtKB">
        <authorList>
            <consortium name="WormBaseParasite"/>
        </authorList>
    </citation>
    <scope>IDENTIFICATION</scope>
</reference>
<organism evidence="3 4">
    <name type="scientific">Meloidogyne floridensis</name>
    <dbReference type="NCBI Taxonomy" id="298350"/>
    <lineage>
        <taxon>Eukaryota</taxon>
        <taxon>Metazoa</taxon>
        <taxon>Ecdysozoa</taxon>
        <taxon>Nematoda</taxon>
        <taxon>Chromadorea</taxon>
        <taxon>Rhabditida</taxon>
        <taxon>Tylenchina</taxon>
        <taxon>Tylenchomorpha</taxon>
        <taxon>Tylenchoidea</taxon>
        <taxon>Meloidogynidae</taxon>
        <taxon>Meloidogyninae</taxon>
        <taxon>Meloidogyne</taxon>
    </lineage>
</organism>
<sequence length="122" mass="13972">MPKAKSLTEFEKGQISSFSEEGHSITWISLRIGRSRRVIKNYLDNPTTYGTKTKSGRPKKLNCRARRRILAELSNSTKSVRQVQREIVPNVSHYQNKLAELIGTMNKRLIEVISLKGSITHY</sequence>
<dbReference type="WBParaSite" id="scf7180000423249.g10507">
    <property type="protein sequence ID" value="scf7180000423249.g10507"/>
    <property type="gene ID" value="scf7180000423249.g10507"/>
</dbReference>
<keyword evidence="3" id="KW-1185">Reference proteome</keyword>
<dbReference type="GO" id="GO:0005634">
    <property type="term" value="C:nucleus"/>
    <property type="evidence" value="ECO:0007669"/>
    <property type="project" value="UniProtKB-SubCell"/>
</dbReference>
<accession>A0A915P1B5</accession>
<dbReference type="InterPro" id="IPR009057">
    <property type="entry name" value="Homeodomain-like_sf"/>
</dbReference>
<dbReference type="AlphaFoldDB" id="A0A915P1B5"/>
<evidence type="ECO:0000256" key="1">
    <source>
        <dbReference type="ARBA" id="ARBA00004123"/>
    </source>
</evidence>
<proteinExistence type="predicted"/>
<feature type="domain" description="Tc3 transposase DNA binding" evidence="2">
    <location>
        <begin position="6"/>
        <end position="51"/>
    </location>
</feature>
<protein>
    <submittedName>
        <fullName evidence="4">Tc3 transposase DNA binding domain-containing protein</fullName>
    </submittedName>
</protein>
<dbReference type="Pfam" id="PF11427">
    <property type="entry name" value="HTH_Tnp_Tc3_1"/>
    <property type="match status" value="1"/>
</dbReference>
<dbReference type="Gene3D" id="1.10.10.60">
    <property type="entry name" value="Homeodomain-like"/>
    <property type="match status" value="1"/>
</dbReference>
<dbReference type="SUPFAM" id="SSF46689">
    <property type="entry name" value="Homeodomain-like"/>
    <property type="match status" value="1"/>
</dbReference>